<dbReference type="PANTHER" id="PTHR12629:SF0">
    <property type="entry name" value="DIPHOSPHOINOSITOL-POLYPHOSPHATE DIPHOSPHATASE"/>
    <property type="match status" value="1"/>
</dbReference>
<evidence type="ECO:0000313" key="6">
    <source>
        <dbReference type="EMBL" id="AHE52518.1"/>
    </source>
</evidence>
<dbReference type="eggNOG" id="COG1051">
    <property type="taxonomic scope" value="Bacteria"/>
</dbReference>
<dbReference type="Pfam" id="PF00293">
    <property type="entry name" value="NUDIX"/>
    <property type="match status" value="1"/>
</dbReference>
<accession>W0A882</accession>
<feature type="domain" description="Nudix hydrolase" evidence="5">
    <location>
        <begin position="1"/>
        <end position="133"/>
    </location>
</feature>
<reference evidence="6 7" key="1">
    <citation type="submission" date="2013-07" db="EMBL/GenBank/DDBJ databases">
        <title>Completed genome of Sphingomonas sanxanigenens NX02.</title>
        <authorList>
            <person name="Ma T."/>
            <person name="Huang H."/>
            <person name="Wu M."/>
            <person name="Li X."/>
            <person name="Li G."/>
        </authorList>
    </citation>
    <scope>NUCLEOTIDE SEQUENCE [LARGE SCALE GENOMIC DNA]</scope>
    <source>
        <strain evidence="6 7">NX02</strain>
    </source>
</reference>
<evidence type="ECO:0000259" key="5">
    <source>
        <dbReference type="PROSITE" id="PS51462"/>
    </source>
</evidence>
<dbReference type="CDD" id="cd04666">
    <property type="entry name" value="NUDIX_DIPP2_like_Nudt4"/>
    <property type="match status" value="1"/>
</dbReference>
<sequence>MRVTQSAALPWRRLSDGGIAMLLVTSRRTRRWIIPKGHIERGMTAAASAAKEALEEAGVTGRIGGKVGTFDYDKLLTSGAARRLRVSVFPLEVVEELDEWEEQALRERAWFAPEEAAAATAEPELQAIIRRFAAQLVV</sequence>
<dbReference type="STRING" id="1123269.NX02_03820"/>
<comment type="cofactor">
    <cofactor evidence="1">
        <name>Mg(2+)</name>
        <dbReference type="ChEBI" id="CHEBI:18420"/>
    </cofactor>
</comment>
<dbReference type="GO" id="GO:0005737">
    <property type="term" value="C:cytoplasm"/>
    <property type="evidence" value="ECO:0007669"/>
    <property type="project" value="TreeGrafter"/>
</dbReference>
<dbReference type="GO" id="GO:0016462">
    <property type="term" value="F:pyrophosphatase activity"/>
    <property type="evidence" value="ECO:0007669"/>
    <property type="project" value="InterPro"/>
</dbReference>
<dbReference type="SUPFAM" id="SSF55811">
    <property type="entry name" value="Nudix"/>
    <property type="match status" value="1"/>
</dbReference>
<evidence type="ECO:0000313" key="7">
    <source>
        <dbReference type="Proteomes" id="UP000018851"/>
    </source>
</evidence>
<protein>
    <recommendedName>
        <fullName evidence="5">Nudix hydrolase domain-containing protein</fullName>
    </recommendedName>
</protein>
<dbReference type="GO" id="GO:0046872">
    <property type="term" value="F:metal ion binding"/>
    <property type="evidence" value="ECO:0007669"/>
    <property type="project" value="UniProtKB-KW"/>
</dbReference>
<dbReference type="RefSeq" id="WP_047099730.1">
    <property type="nucleotide sequence ID" value="NZ_CP006644.1"/>
</dbReference>
<dbReference type="PATRIC" id="fig|1123269.5.peg.749"/>
<dbReference type="InterPro" id="IPR047198">
    <property type="entry name" value="DDP-like_NUDIX"/>
</dbReference>
<keyword evidence="7" id="KW-1185">Reference proteome</keyword>
<dbReference type="PANTHER" id="PTHR12629">
    <property type="entry name" value="DIPHOSPHOINOSITOL POLYPHOSPHATE PHOSPHOHYDROLASE"/>
    <property type="match status" value="1"/>
</dbReference>
<evidence type="ECO:0000256" key="2">
    <source>
        <dbReference type="ARBA" id="ARBA00022723"/>
    </source>
</evidence>
<dbReference type="AlphaFoldDB" id="W0A882"/>
<dbReference type="OrthoDB" id="7066910at2"/>
<dbReference type="Proteomes" id="UP000018851">
    <property type="component" value="Chromosome"/>
</dbReference>
<name>W0A882_9SPHN</name>
<keyword evidence="2" id="KW-0479">Metal-binding</keyword>
<dbReference type="EMBL" id="CP006644">
    <property type="protein sequence ID" value="AHE52518.1"/>
    <property type="molecule type" value="Genomic_DNA"/>
</dbReference>
<keyword evidence="3" id="KW-0378">Hydrolase</keyword>
<evidence type="ECO:0000256" key="4">
    <source>
        <dbReference type="ARBA" id="ARBA00022842"/>
    </source>
</evidence>
<dbReference type="KEGG" id="ssan:NX02_03820"/>
<evidence type="ECO:0000256" key="1">
    <source>
        <dbReference type="ARBA" id="ARBA00001946"/>
    </source>
</evidence>
<proteinExistence type="predicted"/>
<keyword evidence="4" id="KW-0460">Magnesium</keyword>
<dbReference type="PROSITE" id="PS51462">
    <property type="entry name" value="NUDIX"/>
    <property type="match status" value="1"/>
</dbReference>
<dbReference type="InterPro" id="IPR000086">
    <property type="entry name" value="NUDIX_hydrolase_dom"/>
</dbReference>
<dbReference type="InterPro" id="IPR015797">
    <property type="entry name" value="NUDIX_hydrolase-like_dom_sf"/>
</dbReference>
<evidence type="ECO:0000256" key="3">
    <source>
        <dbReference type="ARBA" id="ARBA00022801"/>
    </source>
</evidence>
<gene>
    <name evidence="6" type="ORF">NX02_03820</name>
</gene>
<dbReference type="Gene3D" id="3.90.79.10">
    <property type="entry name" value="Nucleoside Triphosphate Pyrophosphohydrolase"/>
    <property type="match status" value="1"/>
</dbReference>
<organism evidence="6 7">
    <name type="scientific">Sphingomonas sanxanigenens DSM 19645 = NX02</name>
    <dbReference type="NCBI Taxonomy" id="1123269"/>
    <lineage>
        <taxon>Bacteria</taxon>
        <taxon>Pseudomonadati</taxon>
        <taxon>Pseudomonadota</taxon>
        <taxon>Alphaproteobacteria</taxon>
        <taxon>Sphingomonadales</taxon>
        <taxon>Sphingomonadaceae</taxon>
        <taxon>Sphingomonas</taxon>
    </lineage>
</organism>
<dbReference type="HOGENOM" id="CLU_037162_8_1_5"/>